<evidence type="ECO:0000313" key="4">
    <source>
        <dbReference type="Proteomes" id="UP001218638"/>
    </source>
</evidence>
<dbReference type="PANTHER" id="PTHR11328:SF24">
    <property type="entry name" value="MAJOR FACILITATOR SUPERFAMILY (MFS) PROFILE DOMAIN-CONTAINING PROTEIN"/>
    <property type="match status" value="1"/>
</dbReference>
<dbReference type="SUPFAM" id="SSF103473">
    <property type="entry name" value="MFS general substrate transporter"/>
    <property type="match status" value="1"/>
</dbReference>
<keyword evidence="2" id="KW-1133">Transmembrane helix</keyword>
<sequence length="460" mass="49880">MSVSAPTPAPLSFREKFGYGLGDTASNFVFHTINVFLFYYYTDVFGLAAGAAGTLFIVARFFDAVSDPLMGALADRTQTRWGKYRPYLLWMAVPFGIAGYLLFANPDLSASGKLIYAYITYILMMLVYTAINIPYSAMLGVITPSSQERTSLSTFRFVCAFAGQFLIVAAARPLIAKFGEGNEAAGFQATMAIFAVVAVGLFVFTFLTTRERVQPPPSQKPDLRKELGLLVRNRPWVILSIAGVLTLANVAIRGAVTVHYFKYYVGDDGTPWFGVFDLTTVFMTSGTLALIAGVACTPLFTRFAGKRSLMIWLSAANALAMASFFFIPPEATVLMLVVNILGTFIIGPTPALVWAMFADAADYGMWKLGHRSTALVFSSAQFAQKMGLTIGGGVPGIVLAYYGFVANDIQTESSLLGVRLLFTILPAAFAIGGVIAIWFYPLRESDVAQMEQDLATAEST</sequence>
<keyword evidence="2" id="KW-0472">Membrane</keyword>
<dbReference type="PANTHER" id="PTHR11328">
    <property type="entry name" value="MAJOR FACILITATOR SUPERFAMILY DOMAIN-CONTAINING PROTEIN"/>
    <property type="match status" value="1"/>
</dbReference>
<gene>
    <name evidence="3" type="ORF">PXH66_22915</name>
</gene>
<keyword evidence="4" id="KW-1185">Reference proteome</keyword>
<evidence type="ECO:0000256" key="2">
    <source>
        <dbReference type="SAM" id="Phobius"/>
    </source>
</evidence>
<evidence type="ECO:0000256" key="1">
    <source>
        <dbReference type="ARBA" id="ARBA00009617"/>
    </source>
</evidence>
<comment type="similarity">
    <text evidence="1">Belongs to the sodium:galactoside symporter (TC 2.A.2) family.</text>
</comment>
<feature type="transmembrane region" description="Helical" evidence="2">
    <location>
        <begin position="416"/>
        <end position="440"/>
    </location>
</feature>
<dbReference type="GO" id="GO:0005886">
    <property type="term" value="C:plasma membrane"/>
    <property type="evidence" value="ECO:0007669"/>
    <property type="project" value="TreeGrafter"/>
</dbReference>
<reference evidence="3" key="1">
    <citation type="submission" date="2023-03" db="EMBL/GenBank/DDBJ databases">
        <title>Lomoglobus Profundus gen. nov., sp. nov., a novel member of the phylum Verrucomicrobia, isolated from deep-marine sediment of South China Sea.</title>
        <authorList>
            <person name="Ahmad T."/>
            <person name="Ishaq S.E."/>
            <person name="Wang F."/>
        </authorList>
    </citation>
    <scope>NUCLEOTIDE SEQUENCE</scope>
    <source>
        <strain evidence="3">LMO-M01</strain>
    </source>
</reference>
<feature type="transmembrane region" description="Helical" evidence="2">
    <location>
        <begin position="309"/>
        <end position="327"/>
    </location>
</feature>
<protein>
    <submittedName>
        <fullName evidence="3">MFS transporter</fullName>
    </submittedName>
</protein>
<feature type="transmembrane region" description="Helical" evidence="2">
    <location>
        <begin position="272"/>
        <end position="297"/>
    </location>
</feature>
<proteinExistence type="inferred from homology"/>
<feature type="transmembrane region" description="Helical" evidence="2">
    <location>
        <begin position="38"/>
        <end position="63"/>
    </location>
</feature>
<dbReference type="InterPro" id="IPR039672">
    <property type="entry name" value="MFS_2"/>
</dbReference>
<feature type="transmembrane region" description="Helical" evidence="2">
    <location>
        <begin position="187"/>
        <end position="208"/>
    </location>
</feature>
<dbReference type="GO" id="GO:0008643">
    <property type="term" value="P:carbohydrate transport"/>
    <property type="evidence" value="ECO:0007669"/>
    <property type="project" value="InterPro"/>
</dbReference>
<dbReference type="EMBL" id="CP119075">
    <property type="protein sequence ID" value="WED65200.1"/>
    <property type="molecule type" value="Genomic_DNA"/>
</dbReference>
<dbReference type="InterPro" id="IPR036259">
    <property type="entry name" value="MFS_trans_sf"/>
</dbReference>
<dbReference type="Pfam" id="PF13347">
    <property type="entry name" value="MFS_2"/>
    <property type="match status" value="1"/>
</dbReference>
<organism evidence="3 4">
    <name type="scientific">Synoicihabitans lomoniglobus</name>
    <dbReference type="NCBI Taxonomy" id="2909285"/>
    <lineage>
        <taxon>Bacteria</taxon>
        <taxon>Pseudomonadati</taxon>
        <taxon>Verrucomicrobiota</taxon>
        <taxon>Opitutia</taxon>
        <taxon>Opitutales</taxon>
        <taxon>Opitutaceae</taxon>
        <taxon>Synoicihabitans</taxon>
    </lineage>
</organism>
<feature type="transmembrane region" description="Helical" evidence="2">
    <location>
        <begin position="229"/>
        <end position="252"/>
    </location>
</feature>
<dbReference type="AlphaFoldDB" id="A0AAE9ZY75"/>
<feature type="transmembrane region" description="Helical" evidence="2">
    <location>
        <begin position="84"/>
        <end position="103"/>
    </location>
</feature>
<dbReference type="NCBIfam" id="TIGR00792">
    <property type="entry name" value="gph"/>
    <property type="match status" value="1"/>
</dbReference>
<evidence type="ECO:0000313" key="3">
    <source>
        <dbReference type="EMBL" id="WED65200.1"/>
    </source>
</evidence>
<feature type="transmembrane region" description="Helical" evidence="2">
    <location>
        <begin position="115"/>
        <end position="142"/>
    </location>
</feature>
<dbReference type="GO" id="GO:0015293">
    <property type="term" value="F:symporter activity"/>
    <property type="evidence" value="ECO:0007669"/>
    <property type="project" value="InterPro"/>
</dbReference>
<dbReference type="CDD" id="cd17332">
    <property type="entry name" value="MFS_MelB_like"/>
    <property type="match status" value="1"/>
</dbReference>
<dbReference type="RefSeq" id="WP_330928271.1">
    <property type="nucleotide sequence ID" value="NZ_CP119075.1"/>
</dbReference>
<feature type="transmembrane region" description="Helical" evidence="2">
    <location>
        <begin position="386"/>
        <end position="404"/>
    </location>
</feature>
<feature type="transmembrane region" description="Helical" evidence="2">
    <location>
        <begin position="154"/>
        <end position="175"/>
    </location>
</feature>
<dbReference type="Proteomes" id="UP001218638">
    <property type="component" value="Chromosome"/>
</dbReference>
<accession>A0AAE9ZY75</accession>
<feature type="transmembrane region" description="Helical" evidence="2">
    <location>
        <begin position="333"/>
        <end position="357"/>
    </location>
</feature>
<dbReference type="InterPro" id="IPR001927">
    <property type="entry name" value="Na/Gal_symport"/>
</dbReference>
<dbReference type="Gene3D" id="1.20.1250.20">
    <property type="entry name" value="MFS general substrate transporter like domains"/>
    <property type="match status" value="1"/>
</dbReference>
<dbReference type="GO" id="GO:0006814">
    <property type="term" value="P:sodium ion transport"/>
    <property type="evidence" value="ECO:0007669"/>
    <property type="project" value="InterPro"/>
</dbReference>
<dbReference type="KEGG" id="slom:PXH66_22915"/>
<keyword evidence="2" id="KW-0812">Transmembrane</keyword>
<name>A0AAE9ZY75_9BACT</name>